<evidence type="ECO:0000313" key="1">
    <source>
        <dbReference type="EMBL" id="KAK7479853.1"/>
    </source>
</evidence>
<evidence type="ECO:0000313" key="2">
    <source>
        <dbReference type="Proteomes" id="UP001519460"/>
    </source>
</evidence>
<sequence>VCSGDSEFKPPYRQRQSECRFIKAGSISEEAIANWAAKFAAAKKCLRAIILCLLRVMGLGKERSGEVGLASVKSSASVQF</sequence>
<keyword evidence="2" id="KW-1185">Reference proteome</keyword>
<proteinExistence type="predicted"/>
<reference evidence="1 2" key="1">
    <citation type="journal article" date="2023" name="Sci. Data">
        <title>Genome assembly of the Korean intertidal mud-creeper Batillaria attramentaria.</title>
        <authorList>
            <person name="Patra A.K."/>
            <person name="Ho P.T."/>
            <person name="Jun S."/>
            <person name="Lee S.J."/>
            <person name="Kim Y."/>
            <person name="Won Y.J."/>
        </authorList>
    </citation>
    <scope>NUCLEOTIDE SEQUENCE [LARGE SCALE GENOMIC DNA]</scope>
    <source>
        <strain evidence="1">Wonlab-2016</strain>
    </source>
</reference>
<protein>
    <submittedName>
        <fullName evidence="1">Uncharacterized protein</fullName>
    </submittedName>
</protein>
<organism evidence="1 2">
    <name type="scientific">Batillaria attramentaria</name>
    <dbReference type="NCBI Taxonomy" id="370345"/>
    <lineage>
        <taxon>Eukaryota</taxon>
        <taxon>Metazoa</taxon>
        <taxon>Spiralia</taxon>
        <taxon>Lophotrochozoa</taxon>
        <taxon>Mollusca</taxon>
        <taxon>Gastropoda</taxon>
        <taxon>Caenogastropoda</taxon>
        <taxon>Sorbeoconcha</taxon>
        <taxon>Cerithioidea</taxon>
        <taxon>Batillariidae</taxon>
        <taxon>Batillaria</taxon>
    </lineage>
</organism>
<dbReference type="AlphaFoldDB" id="A0ABD0JY79"/>
<feature type="non-terminal residue" evidence="1">
    <location>
        <position position="1"/>
    </location>
</feature>
<accession>A0ABD0JY79</accession>
<dbReference type="EMBL" id="JACVVK020000294">
    <property type="protein sequence ID" value="KAK7479853.1"/>
    <property type="molecule type" value="Genomic_DNA"/>
</dbReference>
<dbReference type="Proteomes" id="UP001519460">
    <property type="component" value="Unassembled WGS sequence"/>
</dbReference>
<name>A0ABD0JY79_9CAEN</name>
<comment type="caution">
    <text evidence="1">The sequence shown here is derived from an EMBL/GenBank/DDBJ whole genome shotgun (WGS) entry which is preliminary data.</text>
</comment>
<feature type="non-terminal residue" evidence="1">
    <location>
        <position position="80"/>
    </location>
</feature>
<gene>
    <name evidence="1" type="ORF">BaRGS_00028933</name>
</gene>